<evidence type="ECO:0000313" key="4">
    <source>
        <dbReference type="Proteomes" id="UP000310108"/>
    </source>
</evidence>
<keyword evidence="4" id="KW-1185">Reference proteome</keyword>
<dbReference type="Proteomes" id="UP000310108">
    <property type="component" value="Unassembled WGS sequence"/>
</dbReference>
<feature type="non-terminal residue" evidence="3">
    <location>
        <position position="1"/>
    </location>
</feature>
<feature type="signal peptide" evidence="2">
    <location>
        <begin position="1"/>
        <end position="32"/>
    </location>
</feature>
<gene>
    <name evidence="3" type="ORF">CTA1_5093</name>
</gene>
<protein>
    <submittedName>
        <fullName evidence="3">Uncharacterized protein</fullName>
    </submittedName>
</protein>
<keyword evidence="2" id="KW-0732">Signal</keyword>
<evidence type="ECO:0000256" key="1">
    <source>
        <dbReference type="SAM" id="MobiDB-lite"/>
    </source>
</evidence>
<organism evidence="3 4">
    <name type="scientific">Colletotrichum tanaceti</name>
    <dbReference type="NCBI Taxonomy" id="1306861"/>
    <lineage>
        <taxon>Eukaryota</taxon>
        <taxon>Fungi</taxon>
        <taxon>Dikarya</taxon>
        <taxon>Ascomycota</taxon>
        <taxon>Pezizomycotina</taxon>
        <taxon>Sordariomycetes</taxon>
        <taxon>Hypocreomycetidae</taxon>
        <taxon>Glomerellales</taxon>
        <taxon>Glomerellaceae</taxon>
        <taxon>Colletotrichum</taxon>
        <taxon>Colletotrichum destructivum species complex</taxon>
    </lineage>
</organism>
<dbReference type="AlphaFoldDB" id="A0A4U6X247"/>
<proteinExistence type="predicted"/>
<name>A0A4U6X247_9PEZI</name>
<dbReference type="EMBL" id="PJEX01000704">
    <property type="protein sequence ID" value="TKW48829.1"/>
    <property type="molecule type" value="Genomic_DNA"/>
</dbReference>
<accession>A0A4U6X247</accession>
<reference evidence="3 4" key="1">
    <citation type="journal article" date="2019" name="PLoS ONE">
        <title>Comparative genome analysis indicates high evolutionary potential of pathogenicity genes in Colletotrichum tanaceti.</title>
        <authorList>
            <person name="Lelwala R.V."/>
            <person name="Korhonen P.K."/>
            <person name="Young N.D."/>
            <person name="Scott J.B."/>
            <person name="Ades P.A."/>
            <person name="Gasser R.B."/>
            <person name="Taylor P.W.J."/>
        </authorList>
    </citation>
    <scope>NUCLEOTIDE SEQUENCE [LARGE SCALE GENOMIC DNA]</scope>
    <source>
        <strain evidence="3">BRIP57314</strain>
    </source>
</reference>
<sequence>HPSTDPSPSFTHPPPLFPSLLLHFLLSRFSLTLPPSLDTTVDRVKNYERHCGIQHLCDNRNTISSRPRLSKYTPDGTSPLSLQSKGYDIANTTFALRHSFSVPEYRPTRRIQKLEKLRLGSCIPSRLVPPRAASGPVSTHHFLPPAYRAGDH</sequence>
<comment type="caution">
    <text evidence="3">The sequence shown here is derived from an EMBL/GenBank/DDBJ whole genome shotgun (WGS) entry which is preliminary data.</text>
</comment>
<evidence type="ECO:0000313" key="3">
    <source>
        <dbReference type="EMBL" id="TKW48829.1"/>
    </source>
</evidence>
<evidence type="ECO:0000256" key="2">
    <source>
        <dbReference type="SAM" id="SignalP"/>
    </source>
</evidence>
<feature type="chain" id="PRO_5020198135" evidence="2">
    <location>
        <begin position="33"/>
        <end position="152"/>
    </location>
</feature>
<feature type="region of interest" description="Disordered" evidence="1">
    <location>
        <begin position="133"/>
        <end position="152"/>
    </location>
</feature>